<dbReference type="GO" id="GO:0005525">
    <property type="term" value="F:GTP binding"/>
    <property type="evidence" value="ECO:0007669"/>
    <property type="project" value="UniProtKB-KW"/>
</dbReference>
<dbReference type="Pfam" id="PF01926">
    <property type="entry name" value="MMR_HSR1"/>
    <property type="match status" value="1"/>
</dbReference>
<evidence type="ECO:0000256" key="4">
    <source>
        <dbReference type="ARBA" id="ARBA00022741"/>
    </source>
</evidence>
<feature type="domain" description="GTP-binding protein TrmE N-terminal" evidence="7">
    <location>
        <begin position="74"/>
        <end position="205"/>
    </location>
</feature>
<sequence length="576" mass="63144">MWPRWKSLDVSRATRRQLHYASIHPRRINTTDHGLLCRRGERRYCSVQTNEPVRGRPHESLSSTPTLSDAQRRTIYALSTPPGKGGIAVVRVSGPCAVQVYRAVTRSARFSPRSQLKKGAAAETPRPWVAEFRDVVDPVTDEKLDDGIVLFFQGPKSFTTEDTLELQVHSGRAVLTSVLSALSKLPYCRPAGPGEFTRRAFEAGKLDLTQVEGLRDLIDAETEVQRRVAVGGAGGVQRARFMALRGMILDCLMYVEGFIDFGEDVDELGQEDMLDNARARAQEIIDTIQSHLGDNRRGEILTSGIRLAIFGPPNAGKSSLFNFLAERDAAITSPIPGTTRDVLTLTLDIGGLPVVLNDTAGIRKMTENVIEQIGVERAGDVVDTSDVSICVLSLQEAISLAPSTDQDIGNIMITLPNDVLSHLKSDTIFVLNKTDLMRGPAQPSETEIREALRHALSPAMRDPSGHIPHVWTLSLRTGEGTREFLDGLAEVLKERVAYSELMSAEDAPLITHARHRDYLESAVRHLEEFQTFPLSQIDIAAESLRYAARAIGSVSGVDVSTEDVLGAIFSSFCVGK</sequence>
<reference evidence="10" key="2">
    <citation type="submission" date="2015-01" db="EMBL/GenBank/DDBJ databases">
        <title>Evolutionary Origins and Diversification of the Mycorrhizal Mutualists.</title>
        <authorList>
            <consortium name="DOE Joint Genome Institute"/>
            <consortium name="Mycorrhizal Genomics Consortium"/>
            <person name="Kohler A."/>
            <person name="Kuo A."/>
            <person name="Nagy L.G."/>
            <person name="Floudas D."/>
            <person name="Copeland A."/>
            <person name="Barry K.W."/>
            <person name="Cichocki N."/>
            <person name="Veneault-Fourrey C."/>
            <person name="LaButti K."/>
            <person name="Lindquist E.A."/>
            <person name="Lipzen A."/>
            <person name="Lundell T."/>
            <person name="Morin E."/>
            <person name="Murat C."/>
            <person name="Riley R."/>
            <person name="Ohm R."/>
            <person name="Sun H."/>
            <person name="Tunlid A."/>
            <person name="Henrissat B."/>
            <person name="Grigoriev I.V."/>
            <person name="Hibbett D.S."/>
            <person name="Martin F."/>
        </authorList>
    </citation>
    <scope>NUCLEOTIDE SEQUENCE [LARGE SCALE GENOMIC DNA]</scope>
    <source>
        <strain evidence="10">Foug A</strain>
    </source>
</reference>
<evidence type="ECO:0000256" key="5">
    <source>
        <dbReference type="ARBA" id="ARBA00023134"/>
    </source>
</evidence>
<dbReference type="SUPFAM" id="SSF116878">
    <property type="entry name" value="TrmE connector domain"/>
    <property type="match status" value="1"/>
</dbReference>
<dbReference type="InterPro" id="IPR027417">
    <property type="entry name" value="P-loop_NTPase"/>
</dbReference>
<dbReference type="FunCoup" id="A0A0C3A1Y1">
    <property type="interactions" value="252"/>
</dbReference>
<dbReference type="PANTHER" id="PTHR42714">
    <property type="entry name" value="TRNA MODIFICATION GTPASE GTPBP3"/>
    <property type="match status" value="1"/>
</dbReference>
<dbReference type="SUPFAM" id="SSF52540">
    <property type="entry name" value="P-loop containing nucleoside triphosphate hydrolases"/>
    <property type="match status" value="1"/>
</dbReference>
<dbReference type="InterPro" id="IPR006073">
    <property type="entry name" value="GTP-bd"/>
</dbReference>
<dbReference type="Gene3D" id="3.30.1360.120">
    <property type="entry name" value="Probable tRNA modification gtpase trme, domain 1"/>
    <property type="match status" value="1"/>
</dbReference>
<evidence type="ECO:0000313" key="9">
    <source>
        <dbReference type="EMBL" id="KIM67653.1"/>
    </source>
</evidence>
<dbReference type="HOGENOM" id="CLU_019624_3_1_1"/>
<dbReference type="InterPro" id="IPR031168">
    <property type="entry name" value="G_TrmE"/>
</dbReference>
<dbReference type="CDD" id="cd14858">
    <property type="entry name" value="TrmE_N"/>
    <property type="match status" value="1"/>
</dbReference>
<organism evidence="9 10">
    <name type="scientific">Scleroderma citrinum Foug A</name>
    <dbReference type="NCBI Taxonomy" id="1036808"/>
    <lineage>
        <taxon>Eukaryota</taxon>
        <taxon>Fungi</taxon>
        <taxon>Dikarya</taxon>
        <taxon>Basidiomycota</taxon>
        <taxon>Agaricomycotina</taxon>
        <taxon>Agaricomycetes</taxon>
        <taxon>Agaricomycetidae</taxon>
        <taxon>Boletales</taxon>
        <taxon>Sclerodermatineae</taxon>
        <taxon>Sclerodermataceae</taxon>
        <taxon>Scleroderma</taxon>
    </lineage>
</organism>
<feature type="domain" description="G" evidence="6">
    <location>
        <begin position="307"/>
        <end position="433"/>
    </location>
</feature>
<dbReference type="GO" id="GO:0002098">
    <property type="term" value="P:tRNA wobble uridine modification"/>
    <property type="evidence" value="ECO:0007669"/>
    <property type="project" value="TreeGrafter"/>
</dbReference>
<dbReference type="GO" id="GO:0003924">
    <property type="term" value="F:GTPase activity"/>
    <property type="evidence" value="ECO:0007669"/>
    <property type="project" value="InterPro"/>
</dbReference>
<name>A0A0C3A1Y1_9AGAM</name>
<dbReference type="InterPro" id="IPR018948">
    <property type="entry name" value="GTP-bd_TrmE_N"/>
</dbReference>
<dbReference type="InParanoid" id="A0A0C3A1Y1"/>
<dbReference type="HAMAP" id="MF_00379">
    <property type="entry name" value="GTPase_MnmE"/>
    <property type="match status" value="1"/>
</dbReference>
<dbReference type="AlphaFoldDB" id="A0A0C3A1Y1"/>
<dbReference type="Proteomes" id="UP000053989">
    <property type="component" value="Unassembled WGS sequence"/>
</dbReference>
<dbReference type="CDD" id="cd04164">
    <property type="entry name" value="trmE"/>
    <property type="match status" value="1"/>
</dbReference>
<proteinExistence type="inferred from homology"/>
<dbReference type="InterPro" id="IPR005225">
    <property type="entry name" value="Small_GTP-bd"/>
</dbReference>
<dbReference type="STRING" id="1036808.A0A0C3A1Y1"/>
<reference evidence="9 10" key="1">
    <citation type="submission" date="2014-04" db="EMBL/GenBank/DDBJ databases">
        <authorList>
            <consortium name="DOE Joint Genome Institute"/>
            <person name="Kuo A."/>
            <person name="Kohler A."/>
            <person name="Nagy L.G."/>
            <person name="Floudas D."/>
            <person name="Copeland A."/>
            <person name="Barry K.W."/>
            <person name="Cichocki N."/>
            <person name="Veneault-Fourrey C."/>
            <person name="LaButti K."/>
            <person name="Lindquist E.A."/>
            <person name="Lipzen A."/>
            <person name="Lundell T."/>
            <person name="Morin E."/>
            <person name="Murat C."/>
            <person name="Sun H."/>
            <person name="Tunlid A."/>
            <person name="Henrissat B."/>
            <person name="Grigoriev I.V."/>
            <person name="Hibbett D.S."/>
            <person name="Martin F."/>
            <person name="Nordberg H.P."/>
            <person name="Cantor M.N."/>
            <person name="Hua S.X."/>
        </authorList>
    </citation>
    <scope>NUCLEOTIDE SEQUENCE [LARGE SCALE GENOMIC DNA]</scope>
    <source>
        <strain evidence="9 10">Foug A</strain>
    </source>
</reference>
<keyword evidence="3" id="KW-0819">tRNA processing</keyword>
<evidence type="ECO:0000259" key="8">
    <source>
        <dbReference type="Pfam" id="PF12631"/>
    </source>
</evidence>
<dbReference type="NCBIfam" id="TIGR00231">
    <property type="entry name" value="small_GTP"/>
    <property type="match status" value="1"/>
</dbReference>
<accession>A0A0C3A1Y1</accession>
<dbReference type="Pfam" id="PF12631">
    <property type="entry name" value="MnmE_helical"/>
    <property type="match status" value="1"/>
</dbReference>
<dbReference type="Gene3D" id="3.40.50.300">
    <property type="entry name" value="P-loop containing nucleotide triphosphate hydrolases"/>
    <property type="match status" value="1"/>
</dbReference>
<dbReference type="NCBIfam" id="NF003661">
    <property type="entry name" value="PRK05291.1-3"/>
    <property type="match status" value="1"/>
</dbReference>
<comment type="subcellular location">
    <subcellularLocation>
        <location evidence="1">Mitochondrion</location>
    </subcellularLocation>
</comment>
<keyword evidence="4" id="KW-0547">Nucleotide-binding</keyword>
<dbReference type="Gene3D" id="1.20.120.430">
    <property type="entry name" value="tRNA modification GTPase MnmE domain 2"/>
    <property type="match status" value="1"/>
</dbReference>
<dbReference type="OrthoDB" id="188276at2759"/>
<evidence type="ECO:0000259" key="6">
    <source>
        <dbReference type="Pfam" id="PF01926"/>
    </source>
</evidence>
<dbReference type="Pfam" id="PF10396">
    <property type="entry name" value="TrmE_N"/>
    <property type="match status" value="1"/>
</dbReference>
<dbReference type="FunFam" id="3.30.1360.120:FF:000007">
    <property type="entry name" value="tRNA modification GTPase GTPBP3, mitochondrial"/>
    <property type="match status" value="1"/>
</dbReference>
<protein>
    <recommendedName>
        <fullName evidence="11">TrmE-type G domain-containing protein</fullName>
    </recommendedName>
</protein>
<dbReference type="PANTHER" id="PTHR42714:SF2">
    <property type="entry name" value="TRNA MODIFICATION GTPASE GTPBP3, MITOCHONDRIAL"/>
    <property type="match status" value="1"/>
</dbReference>
<dbReference type="InterPro" id="IPR027368">
    <property type="entry name" value="MnmE_dom2"/>
</dbReference>
<comment type="similarity">
    <text evidence="2">Belongs to the TRAFAC class TrmE-Era-EngA-EngB-Septin-like GTPase superfamily. TrmE GTPase family.</text>
</comment>
<evidence type="ECO:0000313" key="10">
    <source>
        <dbReference type="Proteomes" id="UP000053989"/>
    </source>
</evidence>
<dbReference type="GO" id="GO:0005739">
    <property type="term" value="C:mitochondrion"/>
    <property type="evidence" value="ECO:0007669"/>
    <property type="project" value="UniProtKB-SubCell"/>
</dbReference>
<dbReference type="EMBL" id="KN822011">
    <property type="protein sequence ID" value="KIM67653.1"/>
    <property type="molecule type" value="Genomic_DNA"/>
</dbReference>
<evidence type="ECO:0000259" key="7">
    <source>
        <dbReference type="Pfam" id="PF10396"/>
    </source>
</evidence>
<dbReference type="InterPro" id="IPR027266">
    <property type="entry name" value="TrmE/GcvT-like"/>
</dbReference>
<evidence type="ECO:0000256" key="1">
    <source>
        <dbReference type="ARBA" id="ARBA00004173"/>
    </source>
</evidence>
<keyword evidence="10" id="KW-1185">Reference proteome</keyword>
<dbReference type="InterPro" id="IPR025867">
    <property type="entry name" value="MnmE_helical"/>
</dbReference>
<evidence type="ECO:0000256" key="2">
    <source>
        <dbReference type="ARBA" id="ARBA00011043"/>
    </source>
</evidence>
<gene>
    <name evidence="9" type="ORF">SCLCIDRAFT_1063536</name>
</gene>
<dbReference type="GO" id="GO:0030488">
    <property type="term" value="P:tRNA methylation"/>
    <property type="evidence" value="ECO:0007669"/>
    <property type="project" value="TreeGrafter"/>
</dbReference>
<feature type="domain" description="MnmE helical" evidence="8">
    <location>
        <begin position="208"/>
        <end position="573"/>
    </location>
</feature>
<evidence type="ECO:0000256" key="3">
    <source>
        <dbReference type="ARBA" id="ARBA00022694"/>
    </source>
</evidence>
<dbReference type="InterPro" id="IPR004520">
    <property type="entry name" value="GTPase_MnmE"/>
</dbReference>
<keyword evidence="5" id="KW-0342">GTP-binding</keyword>
<evidence type="ECO:0008006" key="11">
    <source>
        <dbReference type="Google" id="ProtNLM"/>
    </source>
</evidence>